<protein>
    <submittedName>
        <fullName evidence="6">Similar to Ush1g: Usher syndrome type-1G protein homolog (Mus musculus)</fullName>
    </submittedName>
</protein>
<reference evidence="6" key="1">
    <citation type="submission" date="2021-04" db="EMBL/GenBank/DDBJ databases">
        <authorList>
            <person name="Chebbi M.A.C M."/>
        </authorList>
    </citation>
    <scope>NUCLEOTIDE SEQUENCE</scope>
</reference>
<name>A0A8J2HH38_COTCN</name>
<dbReference type="SMART" id="SM00248">
    <property type="entry name" value="ANK"/>
    <property type="match status" value="4"/>
</dbReference>
<dbReference type="EMBL" id="CAJNRD030001122">
    <property type="protein sequence ID" value="CAG5100870.1"/>
    <property type="molecule type" value="Genomic_DNA"/>
</dbReference>
<feature type="repeat" description="ANK" evidence="3">
    <location>
        <begin position="42"/>
        <end position="74"/>
    </location>
</feature>
<evidence type="ECO:0000313" key="7">
    <source>
        <dbReference type="Proteomes" id="UP000786811"/>
    </source>
</evidence>
<feature type="compositionally biased region" description="Basic and acidic residues" evidence="5">
    <location>
        <begin position="428"/>
        <end position="437"/>
    </location>
</feature>
<proteinExistence type="predicted"/>
<dbReference type="GO" id="GO:0010468">
    <property type="term" value="P:regulation of gene expression"/>
    <property type="evidence" value="ECO:0007669"/>
    <property type="project" value="TreeGrafter"/>
</dbReference>
<dbReference type="InterPro" id="IPR002110">
    <property type="entry name" value="Ankyrin_rpt"/>
</dbReference>
<evidence type="ECO:0000256" key="4">
    <source>
        <dbReference type="SAM" id="Coils"/>
    </source>
</evidence>
<dbReference type="OrthoDB" id="76949at2759"/>
<dbReference type="SUPFAM" id="SSF47769">
    <property type="entry name" value="SAM/Pointed domain"/>
    <property type="match status" value="1"/>
</dbReference>
<evidence type="ECO:0000256" key="2">
    <source>
        <dbReference type="ARBA" id="ARBA00023043"/>
    </source>
</evidence>
<evidence type="ECO:0000313" key="6">
    <source>
        <dbReference type="EMBL" id="CAG5100870.1"/>
    </source>
</evidence>
<dbReference type="CDD" id="cd09517">
    <property type="entry name" value="SAM_USH1G_HARP"/>
    <property type="match status" value="1"/>
</dbReference>
<dbReference type="PANTHER" id="PTHR24124">
    <property type="entry name" value="ANKYRIN REPEAT FAMILY A"/>
    <property type="match status" value="1"/>
</dbReference>
<dbReference type="SUPFAM" id="SSF48403">
    <property type="entry name" value="Ankyrin repeat"/>
    <property type="match status" value="1"/>
</dbReference>
<evidence type="ECO:0000256" key="1">
    <source>
        <dbReference type="ARBA" id="ARBA00022737"/>
    </source>
</evidence>
<dbReference type="Proteomes" id="UP000786811">
    <property type="component" value="Unassembled WGS sequence"/>
</dbReference>
<dbReference type="PROSITE" id="PS50088">
    <property type="entry name" value="ANK_REPEAT"/>
    <property type="match status" value="2"/>
</dbReference>
<feature type="repeat" description="ANK" evidence="3">
    <location>
        <begin position="75"/>
        <end position="107"/>
    </location>
</feature>
<keyword evidence="4" id="KW-0175">Coiled coil</keyword>
<dbReference type="Gene3D" id="1.25.40.20">
    <property type="entry name" value="Ankyrin repeat-containing domain"/>
    <property type="match status" value="1"/>
</dbReference>
<dbReference type="AlphaFoldDB" id="A0A8J2HH38"/>
<accession>A0A8J2HH38</accession>
<dbReference type="PROSITE" id="PS50297">
    <property type="entry name" value="ANK_REP_REGION"/>
    <property type="match status" value="2"/>
</dbReference>
<dbReference type="InterPro" id="IPR036770">
    <property type="entry name" value="Ankyrin_rpt-contain_sf"/>
</dbReference>
<keyword evidence="1" id="KW-0677">Repeat</keyword>
<dbReference type="Pfam" id="PF13637">
    <property type="entry name" value="Ank_4"/>
    <property type="match status" value="1"/>
</dbReference>
<keyword evidence="2 3" id="KW-0040">ANK repeat</keyword>
<dbReference type="PANTHER" id="PTHR24124:SF14">
    <property type="entry name" value="CHROMOSOME UNDETERMINED SCAFFOLD_25, WHOLE GENOME SHOTGUN SEQUENCE"/>
    <property type="match status" value="1"/>
</dbReference>
<feature type="region of interest" description="Disordered" evidence="5">
    <location>
        <begin position="428"/>
        <end position="447"/>
    </location>
</feature>
<organism evidence="6 7">
    <name type="scientific">Cotesia congregata</name>
    <name type="common">Parasitoid wasp</name>
    <name type="synonym">Apanteles congregatus</name>
    <dbReference type="NCBI Taxonomy" id="51543"/>
    <lineage>
        <taxon>Eukaryota</taxon>
        <taxon>Metazoa</taxon>
        <taxon>Ecdysozoa</taxon>
        <taxon>Arthropoda</taxon>
        <taxon>Hexapoda</taxon>
        <taxon>Insecta</taxon>
        <taxon>Pterygota</taxon>
        <taxon>Neoptera</taxon>
        <taxon>Endopterygota</taxon>
        <taxon>Hymenoptera</taxon>
        <taxon>Apocrita</taxon>
        <taxon>Ichneumonoidea</taxon>
        <taxon>Braconidae</taxon>
        <taxon>Microgastrinae</taxon>
        <taxon>Cotesia</taxon>
    </lineage>
</organism>
<dbReference type="Gene3D" id="1.10.150.50">
    <property type="entry name" value="Transcription Factor, Ets-1"/>
    <property type="match status" value="1"/>
</dbReference>
<feature type="compositionally biased region" description="Acidic residues" evidence="5">
    <location>
        <begin position="438"/>
        <end position="447"/>
    </location>
</feature>
<evidence type="ECO:0000256" key="5">
    <source>
        <dbReference type="SAM" id="MobiDB-lite"/>
    </source>
</evidence>
<feature type="coiled-coil region" evidence="4">
    <location>
        <begin position="128"/>
        <end position="183"/>
    </location>
</feature>
<feature type="region of interest" description="Disordered" evidence="5">
    <location>
        <begin position="392"/>
        <end position="414"/>
    </location>
</feature>
<comment type="caution">
    <text evidence="6">The sequence shown here is derived from an EMBL/GenBank/DDBJ whole genome shotgun (WGS) entry which is preliminary data.</text>
</comment>
<keyword evidence="7" id="KW-1185">Reference proteome</keyword>
<gene>
    <name evidence="6" type="ORF">HICCMSTLAB_LOCUS9943</name>
</gene>
<sequence>MTDDMTRTRKLSCSSLHLAARDGALEILKEATRKDCNTRDEGGMTPTLWAAFEGHVEALRLLVARGGDPDKTDYFGNTALHLAAARGHEFCVKFLVKFGCNIWSLDIDRHSARELAAINGREEILQFLDLAQAEQEAINRKKSKLLREKAEKDAEKRLKEYVKRQKIADIKAEKEQKKLLKDRAKMDIMDTINQESVLPHRPSILTFKGRMKPSQTFSDIVGTLSTASNTARRRGNGAVCRKALAKKAVATDDFKVIEIEGDGKKSVRSLTGLRRDSEVMYVGTYETQAQQQIGKRGKISDVWGTRSKAQSTPDLLGDRDYDDDDIHDTNGFGKNNLVEEAVLFQEPASIFNRPGFGSVAFRRSITATLENLPVRLIDDDHKYNDALENAMNNRKNSNNINNNNNNINGRNNEEISIGSAGSLARRQNMWDDDRLSGEDDTDETEEEWSPLQRFLVANNLTSIQPVLEAEQIDLEALMLLTDNDIAALKLPLGPRRKLTNAIATRKAAFVTSQRIIRDSKL</sequence>
<dbReference type="InterPro" id="IPR013761">
    <property type="entry name" value="SAM/pointed_sf"/>
</dbReference>
<evidence type="ECO:0000256" key="3">
    <source>
        <dbReference type="PROSITE-ProRule" id="PRU00023"/>
    </source>
</evidence>
<dbReference type="GO" id="GO:0005634">
    <property type="term" value="C:nucleus"/>
    <property type="evidence" value="ECO:0007669"/>
    <property type="project" value="TreeGrafter"/>
</dbReference>